<comment type="caution">
    <text evidence="1">The sequence shown here is derived from an EMBL/GenBank/DDBJ whole genome shotgun (WGS) entry which is preliminary data.</text>
</comment>
<dbReference type="Proteomes" id="UP001156905">
    <property type="component" value="Unassembled WGS sequence"/>
</dbReference>
<name>A0ABQ6BGW0_9BRAD</name>
<sequence length="79" mass="8879">MIHLIRIIAISFVLMTPVFAQKLVDPAMVAPEYRDAAEHRRAEQLKQRACGLKAEQAKIVLRDRAAFVLKCMDAADASR</sequence>
<dbReference type="RefSeq" id="WP_284274649.1">
    <property type="nucleotide sequence ID" value="NZ_BSOW01000046.1"/>
</dbReference>
<accession>A0ABQ6BGW0</accession>
<keyword evidence="2" id="KW-1185">Reference proteome</keyword>
<gene>
    <name evidence="1" type="ORF">GCM10007857_80600</name>
</gene>
<evidence type="ECO:0000313" key="2">
    <source>
        <dbReference type="Proteomes" id="UP001156905"/>
    </source>
</evidence>
<dbReference type="EMBL" id="BSOW01000046">
    <property type="protein sequence ID" value="GLR91343.1"/>
    <property type="molecule type" value="Genomic_DNA"/>
</dbReference>
<protein>
    <submittedName>
        <fullName evidence="1">Uncharacterized protein</fullName>
    </submittedName>
</protein>
<reference evidence="2" key="1">
    <citation type="journal article" date="2019" name="Int. J. Syst. Evol. Microbiol.">
        <title>The Global Catalogue of Microorganisms (GCM) 10K type strain sequencing project: providing services to taxonomists for standard genome sequencing and annotation.</title>
        <authorList>
            <consortium name="The Broad Institute Genomics Platform"/>
            <consortium name="The Broad Institute Genome Sequencing Center for Infectious Disease"/>
            <person name="Wu L."/>
            <person name="Ma J."/>
        </authorList>
    </citation>
    <scope>NUCLEOTIDE SEQUENCE [LARGE SCALE GENOMIC DNA]</scope>
    <source>
        <strain evidence="2">NBRC 102520</strain>
    </source>
</reference>
<proteinExistence type="predicted"/>
<evidence type="ECO:0000313" key="1">
    <source>
        <dbReference type="EMBL" id="GLR91343.1"/>
    </source>
</evidence>
<organism evidence="1 2">
    <name type="scientific">Bradyrhizobium iriomotense</name>
    <dbReference type="NCBI Taxonomy" id="441950"/>
    <lineage>
        <taxon>Bacteria</taxon>
        <taxon>Pseudomonadati</taxon>
        <taxon>Pseudomonadota</taxon>
        <taxon>Alphaproteobacteria</taxon>
        <taxon>Hyphomicrobiales</taxon>
        <taxon>Nitrobacteraceae</taxon>
        <taxon>Bradyrhizobium</taxon>
    </lineage>
</organism>